<dbReference type="AlphaFoldDB" id="A0A6A8A7X2"/>
<dbReference type="EMBL" id="WIXI01000030">
    <property type="protein sequence ID" value="MQY45346.1"/>
    <property type="molecule type" value="Genomic_DNA"/>
</dbReference>
<dbReference type="InterPro" id="IPR038296">
    <property type="entry name" value="ParD_sf"/>
</dbReference>
<protein>
    <recommendedName>
        <fullName evidence="3">Type II toxin-antitoxin system ParD family antitoxin</fullName>
    </recommendedName>
</protein>
<dbReference type="RefSeq" id="WP_153352881.1">
    <property type="nucleotide sequence ID" value="NZ_JAYKOO010000001.1"/>
</dbReference>
<evidence type="ECO:0000313" key="1">
    <source>
        <dbReference type="EMBL" id="MQY45346.1"/>
    </source>
</evidence>
<name>A0A6A8A7X2_9HYPH</name>
<gene>
    <name evidence="1" type="ORF">GAO09_04610</name>
</gene>
<sequence length="91" mass="9897">MPQLEKVSIDIPREVSEAINEAVASGEFATAGDVVTKAMATLQSSRLIHGYTVDELDALIAEAEESGDPIDAAEAMRQIDEEFEKEFGREL</sequence>
<dbReference type="Gene3D" id="6.10.10.120">
    <property type="entry name" value="Antitoxin ParD1-like"/>
    <property type="match status" value="1"/>
</dbReference>
<proteinExistence type="predicted"/>
<accession>A0A6A8A7X2</accession>
<keyword evidence="2" id="KW-1185">Reference proteome</keyword>
<reference evidence="1 2" key="1">
    <citation type="submission" date="2019-11" db="EMBL/GenBank/DDBJ databases">
        <title>Genome analysis of Rhizobacterium cereale a novel genus and species isolated from maize roots in North Spain.</title>
        <authorList>
            <person name="Menendez E."/>
            <person name="Flores-Felix J.D."/>
            <person name="Ramirez-Bahena M.-H."/>
            <person name="Igual J.M."/>
            <person name="Garcia-Fraile P."/>
            <person name="Peix A."/>
            <person name="Velazquez E."/>
        </authorList>
    </citation>
    <scope>NUCLEOTIDE SEQUENCE [LARGE SCALE GENOMIC DNA]</scope>
    <source>
        <strain evidence="1 2">RZME27</strain>
    </source>
</reference>
<evidence type="ECO:0008006" key="3">
    <source>
        <dbReference type="Google" id="ProtNLM"/>
    </source>
</evidence>
<organism evidence="1 2">
    <name type="scientific">Endobacterium cereale</name>
    <dbReference type="NCBI Taxonomy" id="2663029"/>
    <lineage>
        <taxon>Bacteria</taxon>
        <taxon>Pseudomonadati</taxon>
        <taxon>Pseudomonadota</taxon>
        <taxon>Alphaproteobacteria</taxon>
        <taxon>Hyphomicrobiales</taxon>
        <taxon>Rhizobiaceae</taxon>
        <taxon>Endobacterium</taxon>
    </lineage>
</organism>
<evidence type="ECO:0000313" key="2">
    <source>
        <dbReference type="Proteomes" id="UP000435138"/>
    </source>
</evidence>
<dbReference type="Proteomes" id="UP000435138">
    <property type="component" value="Unassembled WGS sequence"/>
</dbReference>
<comment type="caution">
    <text evidence="1">The sequence shown here is derived from an EMBL/GenBank/DDBJ whole genome shotgun (WGS) entry which is preliminary data.</text>
</comment>